<feature type="transmembrane region" description="Helical" evidence="3">
    <location>
        <begin position="315"/>
        <end position="338"/>
    </location>
</feature>
<dbReference type="GO" id="GO:0016887">
    <property type="term" value="F:ATP hydrolysis activity"/>
    <property type="evidence" value="ECO:0007669"/>
    <property type="project" value="InterPro"/>
</dbReference>
<evidence type="ECO:0000256" key="3">
    <source>
        <dbReference type="SAM" id="Phobius"/>
    </source>
</evidence>
<evidence type="ECO:0000313" key="6">
    <source>
        <dbReference type="Proteomes" id="UP000014500"/>
    </source>
</evidence>
<dbReference type="PANTHER" id="PTHR43038:SF3">
    <property type="entry name" value="ABC TRANSPORTER G FAMILY MEMBER 20 ISOFORM X1"/>
    <property type="match status" value="1"/>
</dbReference>
<dbReference type="InterPro" id="IPR003439">
    <property type="entry name" value="ABC_transporter-like_ATP-bd"/>
</dbReference>
<dbReference type="EMBL" id="JH431932">
    <property type="status" value="NOT_ANNOTATED_CDS"/>
    <property type="molecule type" value="Genomic_DNA"/>
</dbReference>
<evidence type="ECO:0000256" key="2">
    <source>
        <dbReference type="ARBA" id="ARBA00022840"/>
    </source>
</evidence>
<dbReference type="Gene3D" id="3.40.50.300">
    <property type="entry name" value="P-loop containing nucleotide triphosphate hydrolases"/>
    <property type="match status" value="1"/>
</dbReference>
<feature type="domain" description="ABC transporter" evidence="4">
    <location>
        <begin position="11"/>
        <end position="272"/>
    </location>
</feature>
<keyword evidence="3" id="KW-0812">Transmembrane</keyword>
<dbReference type="InterPro" id="IPR003593">
    <property type="entry name" value="AAA+_ATPase"/>
</dbReference>
<keyword evidence="3" id="KW-0472">Membrane</keyword>
<evidence type="ECO:0000256" key="1">
    <source>
        <dbReference type="ARBA" id="ARBA00022741"/>
    </source>
</evidence>
<dbReference type="InterPro" id="IPR027417">
    <property type="entry name" value="P-loop_NTPase"/>
</dbReference>
<proteinExistence type="predicted"/>
<dbReference type="Proteomes" id="UP000014500">
    <property type="component" value="Unassembled WGS sequence"/>
</dbReference>
<dbReference type="CDD" id="cd03230">
    <property type="entry name" value="ABC_DR_subfamily_A"/>
    <property type="match status" value="1"/>
</dbReference>
<dbReference type="PROSITE" id="PS50893">
    <property type="entry name" value="ABC_TRANSPORTER_2"/>
    <property type="match status" value="1"/>
</dbReference>
<reference evidence="5" key="2">
    <citation type="submission" date="2015-02" db="UniProtKB">
        <authorList>
            <consortium name="EnsemblMetazoa"/>
        </authorList>
    </citation>
    <scope>IDENTIFICATION</scope>
</reference>
<dbReference type="SMART" id="SM00382">
    <property type="entry name" value="AAA"/>
    <property type="match status" value="1"/>
</dbReference>
<organism evidence="5 6">
    <name type="scientific">Strigamia maritima</name>
    <name type="common">European centipede</name>
    <name type="synonym">Geophilus maritimus</name>
    <dbReference type="NCBI Taxonomy" id="126957"/>
    <lineage>
        <taxon>Eukaryota</taxon>
        <taxon>Metazoa</taxon>
        <taxon>Ecdysozoa</taxon>
        <taxon>Arthropoda</taxon>
        <taxon>Myriapoda</taxon>
        <taxon>Chilopoda</taxon>
        <taxon>Pleurostigmophora</taxon>
        <taxon>Geophilomorpha</taxon>
        <taxon>Linotaeniidae</taxon>
        <taxon>Strigamia</taxon>
    </lineage>
</organism>
<accession>T1J7I3</accession>
<dbReference type="PhylomeDB" id="T1J7I3"/>
<sequence length="419" mass="47167">MDIKDEKNLAVSLQQVHSTYGIGCLSKIRVLKNVTINVTQGTIFGILGPSGCGKTTLLKCVIANLKPNNGTVKVLNETPGSAASTIPGSGIGYMPQGTGLLMRSSMVENVKKVPCLYTKHKILMAVYQDLTIKEIMFLFGRLHHMKKKDIESRIEFLLEFLNLPRTKKLVKNYSGGELRQISFAIALLHQPPLLILDEPTVGVDPILRKSIWNYLVKISLDENVTIIITTHYIEEARQANQIAFMRDGRILVQDEPDALINQYNAATLEDVFLILCEKDSNTQDETNNIAGIHFTRIKAMTILSFIKMWRNYVQVLFSFTFLCKLISLIYSLMALQFLNPVLQLTFIFWSMGTEPRHIINVAVFNQDTIFGPRYLHYINNETIQMVPVDSIGKGEDLVRGGKAWAVINILPNFTTALMT</sequence>
<protein>
    <recommendedName>
        <fullName evidence="4">ABC transporter domain-containing protein</fullName>
    </recommendedName>
</protein>
<dbReference type="Pfam" id="PF00005">
    <property type="entry name" value="ABC_tran"/>
    <property type="match status" value="1"/>
</dbReference>
<dbReference type="AlphaFoldDB" id="T1J7I3"/>
<dbReference type="EnsemblMetazoa" id="SMAR009634-RA">
    <property type="protein sequence ID" value="SMAR009634-PA"/>
    <property type="gene ID" value="SMAR009634"/>
</dbReference>
<dbReference type="GO" id="GO:0005524">
    <property type="term" value="F:ATP binding"/>
    <property type="evidence" value="ECO:0007669"/>
    <property type="project" value="UniProtKB-KW"/>
</dbReference>
<dbReference type="STRING" id="126957.T1J7I3"/>
<keyword evidence="2" id="KW-0067">ATP-binding</keyword>
<evidence type="ECO:0000259" key="4">
    <source>
        <dbReference type="PROSITE" id="PS50893"/>
    </source>
</evidence>
<dbReference type="HOGENOM" id="CLU_014367_2_0_1"/>
<dbReference type="PANTHER" id="PTHR43038">
    <property type="entry name" value="ATP-BINDING CASSETTE, SUB-FAMILY H, MEMBER 1"/>
    <property type="match status" value="1"/>
</dbReference>
<keyword evidence="6" id="KW-1185">Reference proteome</keyword>
<name>T1J7I3_STRMM</name>
<keyword evidence="1" id="KW-0547">Nucleotide-binding</keyword>
<dbReference type="SUPFAM" id="SSF52540">
    <property type="entry name" value="P-loop containing nucleoside triphosphate hydrolases"/>
    <property type="match status" value="1"/>
</dbReference>
<keyword evidence="3" id="KW-1133">Transmembrane helix</keyword>
<dbReference type="eggNOG" id="KOG0059">
    <property type="taxonomic scope" value="Eukaryota"/>
</dbReference>
<reference evidence="6" key="1">
    <citation type="submission" date="2011-05" db="EMBL/GenBank/DDBJ databases">
        <authorList>
            <person name="Richards S.R."/>
            <person name="Qu J."/>
            <person name="Jiang H."/>
            <person name="Jhangiani S.N."/>
            <person name="Agravi P."/>
            <person name="Goodspeed R."/>
            <person name="Gross S."/>
            <person name="Mandapat C."/>
            <person name="Jackson L."/>
            <person name="Mathew T."/>
            <person name="Pu L."/>
            <person name="Thornton R."/>
            <person name="Saada N."/>
            <person name="Wilczek-Boney K.B."/>
            <person name="Lee S."/>
            <person name="Kovar C."/>
            <person name="Wu Y."/>
            <person name="Scherer S.E."/>
            <person name="Worley K.C."/>
            <person name="Muzny D.M."/>
            <person name="Gibbs R."/>
        </authorList>
    </citation>
    <scope>NUCLEOTIDE SEQUENCE</scope>
    <source>
        <strain evidence="6">Brora</strain>
    </source>
</reference>
<evidence type="ECO:0000313" key="5">
    <source>
        <dbReference type="EnsemblMetazoa" id="SMAR009634-PA"/>
    </source>
</evidence>